<evidence type="ECO:0000313" key="3">
    <source>
        <dbReference type="EMBL" id="MPL84176.1"/>
    </source>
</evidence>
<proteinExistence type="predicted"/>
<dbReference type="InterPro" id="IPR029052">
    <property type="entry name" value="Metallo-depent_PP-like"/>
</dbReference>
<dbReference type="PANTHER" id="PTHR43143">
    <property type="entry name" value="METALLOPHOSPHOESTERASE, CALCINEURIN SUPERFAMILY"/>
    <property type="match status" value="1"/>
</dbReference>
<dbReference type="AlphaFoldDB" id="A0A644UYL1"/>
<feature type="domain" description="Calcineurin-like phosphoesterase N-terminal" evidence="2">
    <location>
        <begin position="43"/>
        <end position="118"/>
    </location>
</feature>
<organism evidence="3">
    <name type="scientific">bioreactor metagenome</name>
    <dbReference type="NCBI Taxonomy" id="1076179"/>
    <lineage>
        <taxon>unclassified sequences</taxon>
        <taxon>metagenomes</taxon>
        <taxon>ecological metagenomes</taxon>
    </lineage>
</organism>
<dbReference type="Gene3D" id="3.60.21.10">
    <property type="match status" value="1"/>
</dbReference>
<dbReference type="PANTHER" id="PTHR43143:SF1">
    <property type="entry name" value="SERINE_THREONINE-PROTEIN PHOSPHATASE CPPED1"/>
    <property type="match status" value="1"/>
</dbReference>
<dbReference type="InterPro" id="IPR032285">
    <property type="entry name" value="Metallophos_N"/>
</dbReference>
<protein>
    <recommendedName>
        <fullName evidence="4">3',5'-cyclic adenosine monophosphate phosphodiesterase CpdA</fullName>
    </recommendedName>
</protein>
<accession>A0A644UYL1</accession>
<comment type="caution">
    <text evidence="3">The sequence shown here is derived from an EMBL/GenBank/DDBJ whole genome shotgun (WGS) entry which is preliminary data.</text>
</comment>
<reference evidence="3" key="1">
    <citation type="submission" date="2019-08" db="EMBL/GenBank/DDBJ databases">
        <authorList>
            <person name="Kucharzyk K."/>
            <person name="Murdoch R.W."/>
            <person name="Higgins S."/>
            <person name="Loffler F."/>
        </authorList>
    </citation>
    <scope>NUCLEOTIDE SEQUENCE</scope>
</reference>
<evidence type="ECO:0000259" key="2">
    <source>
        <dbReference type="Pfam" id="PF16371"/>
    </source>
</evidence>
<gene>
    <name evidence="3" type="ORF">SDC9_30140</name>
</gene>
<evidence type="ECO:0000259" key="1">
    <source>
        <dbReference type="Pfam" id="PF16370"/>
    </source>
</evidence>
<dbReference type="EMBL" id="VSSQ01000186">
    <property type="protein sequence ID" value="MPL84176.1"/>
    <property type="molecule type" value="Genomic_DNA"/>
</dbReference>
<dbReference type="Pfam" id="PF16370">
    <property type="entry name" value="MetallophosC"/>
    <property type="match status" value="1"/>
</dbReference>
<evidence type="ECO:0008006" key="4">
    <source>
        <dbReference type="Google" id="ProtNLM"/>
    </source>
</evidence>
<dbReference type="SUPFAM" id="SSF56300">
    <property type="entry name" value="Metallo-dependent phosphatases"/>
    <property type="match status" value="1"/>
</dbReference>
<dbReference type="SUPFAM" id="SSF49464">
    <property type="entry name" value="Carboxypeptidase regulatory domain-like"/>
    <property type="match status" value="1"/>
</dbReference>
<name>A0A644UYL1_9ZZZZ</name>
<dbReference type="Pfam" id="PF16371">
    <property type="entry name" value="MetallophosN"/>
    <property type="match status" value="1"/>
</dbReference>
<dbReference type="InterPro" id="IPR008969">
    <property type="entry name" value="CarboxyPept-like_regulatory"/>
</dbReference>
<feature type="domain" description="Calcineurin-like phosphoesterase C-terminal" evidence="1">
    <location>
        <begin position="342"/>
        <end position="480"/>
    </location>
</feature>
<dbReference type="InterPro" id="IPR051918">
    <property type="entry name" value="STPP_CPPED1"/>
</dbReference>
<dbReference type="InterPro" id="IPR032288">
    <property type="entry name" value="Metallophos_C"/>
</dbReference>
<dbReference type="PROSITE" id="PS51257">
    <property type="entry name" value="PROKAR_LIPOPROTEIN"/>
    <property type="match status" value="1"/>
</dbReference>
<sequence>MISKRHLLISLLLLFSILPLWAGCDTEISIPPQKGVTLHGVIVDETNQPIEGVVVNDGLNFTQTDKRGMYFLKTDLSKSRFVSISIPAAFEIGSDEQIANGFYAPLSANEKVNRRDFILQKRKQTIDEFLYIAISDPQIKNEIQLERFRNETVSDLNETLSRYNDKETLAIVLGDMVFDQMNLFHPYKKVLRQTSVKTFLHTIGNHDIDLSYNDFQNTVDPSMGYGEKIYESHFGPTDYSVNMGKVHIITMKNLDYYQGKKYTERLTLPQLEWIKKDLSYIEPGTTVFINLHAPTSNKTGGNNNMKSTTLQLIEILKNYKVHVFAGHTHFYENAEVNPSFYEHNIGAACGAWWAGNVNRCGAPNGYLVTEVNGDNITWFYKATGKEAAYQFRIYKPGEFESQSEFIVANIWDWDNSYNVKWYEDGFLKGNMEQFSDEDQDYILMHGKAAGYKTNHLFRAIPSSNAKQVTIEVTNRFGKTFKNEVLL</sequence>